<keyword evidence="1" id="KW-0813">Transport</keyword>
<proteinExistence type="inferred from homology"/>
<comment type="subcellular location">
    <subcellularLocation>
        <location evidence="1">Cell outer membrane</location>
        <topology evidence="1">Multi-pass membrane protein</topology>
    </subcellularLocation>
</comment>
<dbReference type="OrthoDB" id="721000at2"/>
<organism evidence="3 4">
    <name type="scientific">Bacteroides faecichinchillae</name>
    <dbReference type="NCBI Taxonomy" id="871325"/>
    <lineage>
        <taxon>Bacteria</taxon>
        <taxon>Pseudomonadati</taxon>
        <taxon>Bacteroidota</taxon>
        <taxon>Bacteroidia</taxon>
        <taxon>Bacteroidales</taxon>
        <taxon>Bacteroidaceae</taxon>
        <taxon>Bacteroides</taxon>
    </lineage>
</organism>
<dbReference type="InterPro" id="IPR008969">
    <property type="entry name" value="CarboxyPept-like_regulatory"/>
</dbReference>
<dbReference type="AlphaFoldDB" id="A0A1M5BYQ4"/>
<reference evidence="3 4" key="1">
    <citation type="submission" date="2016-11" db="EMBL/GenBank/DDBJ databases">
        <authorList>
            <person name="Jaros S."/>
            <person name="Januszkiewicz K."/>
            <person name="Wedrychowicz H."/>
        </authorList>
    </citation>
    <scope>NUCLEOTIDE SEQUENCE [LARGE SCALE GENOMIC DNA]</scope>
    <source>
        <strain evidence="3 4">DSM 26883</strain>
    </source>
</reference>
<dbReference type="InterPro" id="IPR023997">
    <property type="entry name" value="TonB-dep_OMP_SusC/RagA_CS"/>
</dbReference>
<dbReference type="EMBL" id="FQVD01000021">
    <property type="protein sequence ID" value="SHF47571.1"/>
    <property type="molecule type" value="Genomic_DNA"/>
</dbReference>
<comment type="similarity">
    <text evidence="1">Belongs to the TonB-dependent receptor family.</text>
</comment>
<keyword evidence="1" id="KW-0998">Cell outer membrane</keyword>
<dbReference type="Gene3D" id="2.170.130.10">
    <property type="entry name" value="TonB-dependent receptor, plug domain"/>
    <property type="match status" value="1"/>
</dbReference>
<gene>
    <name evidence="3" type="ORF">SAMN05444349_12138</name>
</gene>
<keyword evidence="4" id="KW-1185">Reference proteome</keyword>
<dbReference type="PROSITE" id="PS52016">
    <property type="entry name" value="TONB_DEPENDENT_REC_3"/>
    <property type="match status" value="1"/>
</dbReference>
<evidence type="ECO:0000313" key="4">
    <source>
        <dbReference type="Proteomes" id="UP000184436"/>
    </source>
</evidence>
<dbReference type="Pfam" id="PF07715">
    <property type="entry name" value="Plug"/>
    <property type="match status" value="1"/>
</dbReference>
<sequence>MKKEIISHLLKVWLALIVLSFQMTAITAQTTREVAGIVYDEQGEGLPGVTVLVDKSSRGVVTDVDGSFSIKVGNADILIFSYLGYQTQKITVGTQKKITVNLQPKTDELDEVTVVGFAKQKKESVIASVTTIKPAELKVPSSNLTQGLSGRLAGVIAYQSSGEPGKDNVNFFIRGVTTFGYSSSPLIMIDGIESSTEELARLPVDDVASFSIMKDATATAIYGARGANGVVLVTTKEGKEGPAEVSIRLENSISTPVRNIEMADPITYMKMYNEAVVTRNPLAPRPFSDEKIANTGKGLNPYIYPEIDWYDELFKKTVMNQRVNVSLKGGGKMARYYVSANFSQDNGVLKVDPKNNYNTNINIKNIQLRTNVNLNLTKTTQFDIRVNTNFQDYNGPIDGGDMMYRKVRVSSPVMFPKSFAPDDSNVLTQHVLFGNAGEGNYLNPYADMIRGYRNSHETTLTAQMELSQKLDFITEGLNFRILANATRYSSFSLVREISPFYYNIGYYDKDTNRYTLNQLNPETGREDLNYSSSAPSVSSTYYFEGALNYARRFGKHDVGGLLVGTMREYVSGNAPSIQESLPSRNIGLSGRATYAYDSRYLFEFNFGYNGSERFAKKERFGFFPSAGIGYLISNEPFWHENKYVNKLKLKATYGLVGNDRIGNPRDRFYYISEVNLNAGESGIRFGDNWQQGIQTIAITRYGNPNITWEVAKKLDIGIETTLFDFLEVQVDYFQEKREKIYQERPTIPAELGYAARLAANVGRASSRGFEIQMDANHSFNKDWWMSLRSNFTFARSNYDYAEEARLNYPWQTVTGYPIGQQRGLIADRLFIDEADIANSPKQMYGDYMPGDIKYRDINGDDIIDGNDIVPIGYPTVPEINYGFGVSVGYKNFDISCFFQGSGRSSFWVDAMRNTPFVNASSFDGFGGRIAPNGLMQCWADNYWSESNRNSYAAMPRLTTETVNNNIQASTWWIRDGSYIRLKSVEMGYTFPDKILKKLHMSNLRIYASGLNLLTFSKFKEWDIEMGGNGFNYPIQAVYNIGLNIGF</sequence>
<dbReference type="InterPro" id="IPR037066">
    <property type="entry name" value="Plug_dom_sf"/>
</dbReference>
<dbReference type="Proteomes" id="UP000184436">
    <property type="component" value="Unassembled WGS sequence"/>
</dbReference>
<protein>
    <submittedName>
        <fullName evidence="3">TonB-linked outer membrane protein, SusC/RagA family</fullName>
    </submittedName>
</protein>
<keyword evidence="1" id="KW-1134">Transmembrane beta strand</keyword>
<dbReference type="SUPFAM" id="SSF49464">
    <property type="entry name" value="Carboxypeptidase regulatory domain-like"/>
    <property type="match status" value="1"/>
</dbReference>
<evidence type="ECO:0000259" key="2">
    <source>
        <dbReference type="Pfam" id="PF07715"/>
    </source>
</evidence>
<dbReference type="InterPro" id="IPR039426">
    <property type="entry name" value="TonB-dep_rcpt-like"/>
</dbReference>
<dbReference type="RefSeq" id="WP_073349974.1">
    <property type="nucleotide sequence ID" value="NZ_FQVD01000021.1"/>
</dbReference>
<dbReference type="Gene3D" id="2.60.40.1120">
    <property type="entry name" value="Carboxypeptidase-like, regulatory domain"/>
    <property type="match status" value="1"/>
</dbReference>
<dbReference type="NCBIfam" id="TIGR04057">
    <property type="entry name" value="SusC_RagA_signa"/>
    <property type="match status" value="1"/>
</dbReference>
<keyword evidence="1" id="KW-0812">Transmembrane</keyword>
<dbReference type="NCBIfam" id="TIGR04056">
    <property type="entry name" value="OMP_RagA_SusC"/>
    <property type="match status" value="1"/>
</dbReference>
<dbReference type="InterPro" id="IPR012910">
    <property type="entry name" value="Plug_dom"/>
</dbReference>
<evidence type="ECO:0000313" key="3">
    <source>
        <dbReference type="EMBL" id="SHF47571.1"/>
    </source>
</evidence>
<dbReference type="Pfam" id="PF13715">
    <property type="entry name" value="CarbopepD_reg_2"/>
    <property type="match status" value="1"/>
</dbReference>
<dbReference type="GO" id="GO:0009279">
    <property type="term" value="C:cell outer membrane"/>
    <property type="evidence" value="ECO:0007669"/>
    <property type="project" value="UniProtKB-SubCell"/>
</dbReference>
<keyword evidence="1" id="KW-0472">Membrane</keyword>
<dbReference type="InterPro" id="IPR023996">
    <property type="entry name" value="TonB-dep_OMP_SusC/RagA"/>
</dbReference>
<name>A0A1M5BYQ4_9BACE</name>
<feature type="domain" description="TonB-dependent receptor plug" evidence="2">
    <location>
        <begin position="122"/>
        <end position="230"/>
    </location>
</feature>
<accession>A0A1M5BYQ4</accession>
<dbReference type="SUPFAM" id="SSF56935">
    <property type="entry name" value="Porins"/>
    <property type="match status" value="1"/>
</dbReference>
<dbReference type="FunFam" id="2.170.130.10:FF:000003">
    <property type="entry name" value="SusC/RagA family TonB-linked outer membrane protein"/>
    <property type="match status" value="1"/>
</dbReference>
<evidence type="ECO:0000256" key="1">
    <source>
        <dbReference type="PROSITE-ProRule" id="PRU01360"/>
    </source>
</evidence>
<dbReference type="STRING" id="871325.SAMN05444349_12138"/>